<evidence type="ECO:0000313" key="1">
    <source>
        <dbReference type="EMBL" id="GAF96048.1"/>
    </source>
</evidence>
<dbReference type="EMBL" id="BARS01019906">
    <property type="protein sequence ID" value="GAF96048.1"/>
    <property type="molecule type" value="Genomic_DNA"/>
</dbReference>
<protein>
    <submittedName>
        <fullName evidence="1">Uncharacterized protein</fullName>
    </submittedName>
</protein>
<accession>X0TR75</accession>
<proteinExistence type="predicted"/>
<feature type="non-terminal residue" evidence="1">
    <location>
        <position position="1"/>
    </location>
</feature>
<organism evidence="1">
    <name type="scientific">marine sediment metagenome</name>
    <dbReference type="NCBI Taxonomy" id="412755"/>
    <lineage>
        <taxon>unclassified sequences</taxon>
        <taxon>metagenomes</taxon>
        <taxon>ecological metagenomes</taxon>
    </lineage>
</organism>
<comment type="caution">
    <text evidence="1">The sequence shown here is derived from an EMBL/GenBank/DDBJ whole genome shotgun (WGS) entry which is preliminary data.</text>
</comment>
<name>X0TR75_9ZZZZ</name>
<gene>
    <name evidence="1" type="ORF">S01H1_32176</name>
</gene>
<reference evidence="1" key="1">
    <citation type="journal article" date="2014" name="Front. Microbiol.">
        <title>High frequency of phylogenetically diverse reductive dehalogenase-homologous genes in deep subseafloor sedimentary metagenomes.</title>
        <authorList>
            <person name="Kawai M."/>
            <person name="Futagami T."/>
            <person name="Toyoda A."/>
            <person name="Takaki Y."/>
            <person name="Nishi S."/>
            <person name="Hori S."/>
            <person name="Arai W."/>
            <person name="Tsubouchi T."/>
            <person name="Morono Y."/>
            <person name="Uchiyama I."/>
            <person name="Ito T."/>
            <person name="Fujiyama A."/>
            <person name="Inagaki F."/>
            <person name="Takami H."/>
        </authorList>
    </citation>
    <scope>NUCLEOTIDE SEQUENCE</scope>
    <source>
        <strain evidence="1">Expedition CK06-06</strain>
    </source>
</reference>
<dbReference type="AlphaFoldDB" id="X0TR75"/>
<sequence length="57" mass="6521">QIERFGTEFYAGSEARANVSVHFHPKFCHLYLHTNLVKRFKDGERETPIRSAGVSDA</sequence>